<dbReference type="AlphaFoldDB" id="A0A941B525"/>
<evidence type="ECO:0000313" key="2">
    <source>
        <dbReference type="Proteomes" id="UP000675047"/>
    </source>
</evidence>
<gene>
    <name evidence="1" type="ORF">J3495_18855</name>
</gene>
<comment type="caution">
    <text evidence="1">The sequence shown here is derived from an EMBL/GenBank/DDBJ whole genome shotgun (WGS) entry which is preliminary data.</text>
</comment>
<sequence>MLRKSSTAALAQLLLKPLNSLYFKWHNWRIDNIYKLEHTGQVCSLEGSLNDKFDPVERRIYIGDGQFYETTYVFTEAEEQELWLETESEEETIWLRTESETADTGLDFIVYVPESIYNTQIYGLRAHIDFYRAGGKRYNIFIDE</sequence>
<protein>
    <submittedName>
        <fullName evidence="1">Uncharacterized protein</fullName>
    </submittedName>
</protein>
<evidence type="ECO:0000313" key="1">
    <source>
        <dbReference type="EMBL" id="MBP4140128.1"/>
    </source>
</evidence>
<reference evidence="1 2" key="1">
    <citation type="submission" date="2021-03" db="EMBL/GenBank/DDBJ databases">
        <title>Flavobacterium Flabelliformis Sp. Nov. And Flavobacterium Geliluteum Sp. Nov., Two Novel Multidrug Resistant Psychrophilic Species Isolated From Antarctica.</title>
        <authorList>
            <person name="Kralova S."/>
            <person name="Busse H.J."/>
            <person name="Bezdicek M."/>
            <person name="Nykrynova M."/>
            <person name="Kroupova E."/>
            <person name="Krsek D."/>
            <person name="Sedlacek I."/>
        </authorList>
    </citation>
    <scope>NUCLEOTIDE SEQUENCE [LARGE SCALE GENOMIC DNA]</scope>
    <source>
        <strain evidence="1 2">P7388</strain>
    </source>
</reference>
<dbReference type="RefSeq" id="WP_210668502.1">
    <property type="nucleotide sequence ID" value="NZ_JAGFBV010000057.1"/>
</dbReference>
<dbReference type="Proteomes" id="UP000675047">
    <property type="component" value="Unassembled WGS sequence"/>
</dbReference>
<proteinExistence type="predicted"/>
<accession>A0A941B525</accession>
<dbReference type="EMBL" id="JAGFBV010000057">
    <property type="protein sequence ID" value="MBP4140128.1"/>
    <property type="molecule type" value="Genomic_DNA"/>
</dbReference>
<organism evidence="1 2">
    <name type="scientific">Flavobacterium geliluteum</name>
    <dbReference type="NCBI Taxonomy" id="2816120"/>
    <lineage>
        <taxon>Bacteria</taxon>
        <taxon>Pseudomonadati</taxon>
        <taxon>Bacteroidota</taxon>
        <taxon>Flavobacteriia</taxon>
        <taxon>Flavobacteriales</taxon>
        <taxon>Flavobacteriaceae</taxon>
        <taxon>Flavobacterium</taxon>
    </lineage>
</organism>
<keyword evidence="2" id="KW-1185">Reference proteome</keyword>
<name>A0A941B525_9FLAO</name>